<evidence type="ECO:0000313" key="4">
    <source>
        <dbReference type="Proteomes" id="UP001289374"/>
    </source>
</evidence>
<keyword evidence="4" id="KW-1185">Reference proteome</keyword>
<reference evidence="3" key="1">
    <citation type="submission" date="2020-06" db="EMBL/GenBank/DDBJ databases">
        <authorList>
            <person name="Li T."/>
            <person name="Hu X."/>
            <person name="Zhang T."/>
            <person name="Song X."/>
            <person name="Zhang H."/>
            <person name="Dai N."/>
            <person name="Sheng W."/>
            <person name="Hou X."/>
            <person name="Wei L."/>
        </authorList>
    </citation>
    <scope>NUCLEOTIDE SEQUENCE</scope>
    <source>
        <strain evidence="3">K16</strain>
        <tissue evidence="3">Leaf</tissue>
    </source>
</reference>
<organism evidence="3 4">
    <name type="scientific">Sesamum angolense</name>
    <dbReference type="NCBI Taxonomy" id="2727404"/>
    <lineage>
        <taxon>Eukaryota</taxon>
        <taxon>Viridiplantae</taxon>
        <taxon>Streptophyta</taxon>
        <taxon>Embryophyta</taxon>
        <taxon>Tracheophyta</taxon>
        <taxon>Spermatophyta</taxon>
        <taxon>Magnoliopsida</taxon>
        <taxon>eudicotyledons</taxon>
        <taxon>Gunneridae</taxon>
        <taxon>Pentapetalae</taxon>
        <taxon>asterids</taxon>
        <taxon>lamiids</taxon>
        <taxon>Lamiales</taxon>
        <taxon>Pedaliaceae</taxon>
        <taxon>Sesamum</taxon>
    </lineage>
</organism>
<proteinExistence type="predicted"/>
<evidence type="ECO:0000259" key="2">
    <source>
        <dbReference type="Pfam" id="PF13966"/>
    </source>
</evidence>
<feature type="domain" description="Reverse transcriptase zinc-binding" evidence="2">
    <location>
        <begin position="46"/>
        <end position="104"/>
    </location>
</feature>
<keyword evidence="1" id="KW-1133">Transmembrane helix</keyword>
<keyword evidence="1" id="KW-0472">Membrane</keyword>
<gene>
    <name evidence="3" type="ORF">Sango_1163700</name>
</gene>
<evidence type="ECO:0000313" key="3">
    <source>
        <dbReference type="EMBL" id="KAK4400576.1"/>
    </source>
</evidence>
<dbReference type="EMBL" id="JACGWL010000006">
    <property type="protein sequence ID" value="KAK4400576.1"/>
    <property type="molecule type" value="Genomic_DNA"/>
</dbReference>
<keyword evidence="1" id="KW-0812">Transmembrane</keyword>
<accession>A0AAE1WW93</accession>
<feature type="transmembrane region" description="Helical" evidence="1">
    <location>
        <begin position="21"/>
        <end position="42"/>
    </location>
</feature>
<dbReference type="AlphaFoldDB" id="A0AAE1WW93"/>
<name>A0AAE1WW93_9LAMI</name>
<sequence length="175" mass="20294">MAAMRLLGSMRFKEVLCAQRLWHVTQLMFLAQIPLFVIGISFRGARVPLEVYLFAWKVCKNALPIVCNLRKRGVEVKDGCVLCDAEEETLLHALVLCLFARLVWALSTLPWLVISRYESGLEGWTQGMRELDCEDFAIFLVICWSLWNNRNKWIFEGRRFQAHELLVLCFGLHFG</sequence>
<dbReference type="Proteomes" id="UP001289374">
    <property type="component" value="Unassembled WGS sequence"/>
</dbReference>
<reference evidence="3" key="2">
    <citation type="journal article" date="2024" name="Plant">
        <title>Genomic evolution and insights into agronomic trait innovations of Sesamum species.</title>
        <authorList>
            <person name="Miao H."/>
            <person name="Wang L."/>
            <person name="Qu L."/>
            <person name="Liu H."/>
            <person name="Sun Y."/>
            <person name="Le M."/>
            <person name="Wang Q."/>
            <person name="Wei S."/>
            <person name="Zheng Y."/>
            <person name="Lin W."/>
            <person name="Duan Y."/>
            <person name="Cao H."/>
            <person name="Xiong S."/>
            <person name="Wang X."/>
            <person name="Wei L."/>
            <person name="Li C."/>
            <person name="Ma Q."/>
            <person name="Ju M."/>
            <person name="Zhao R."/>
            <person name="Li G."/>
            <person name="Mu C."/>
            <person name="Tian Q."/>
            <person name="Mei H."/>
            <person name="Zhang T."/>
            <person name="Gao T."/>
            <person name="Zhang H."/>
        </authorList>
    </citation>
    <scope>NUCLEOTIDE SEQUENCE</scope>
    <source>
        <strain evidence="3">K16</strain>
    </source>
</reference>
<dbReference type="Pfam" id="PF13966">
    <property type="entry name" value="zf-RVT"/>
    <property type="match status" value="1"/>
</dbReference>
<comment type="caution">
    <text evidence="3">The sequence shown here is derived from an EMBL/GenBank/DDBJ whole genome shotgun (WGS) entry which is preliminary data.</text>
</comment>
<dbReference type="InterPro" id="IPR026960">
    <property type="entry name" value="RVT-Znf"/>
</dbReference>
<evidence type="ECO:0000256" key="1">
    <source>
        <dbReference type="SAM" id="Phobius"/>
    </source>
</evidence>
<protein>
    <recommendedName>
        <fullName evidence="2">Reverse transcriptase zinc-binding domain-containing protein</fullName>
    </recommendedName>
</protein>